<comment type="caution">
    <text evidence="2">The sequence shown here is derived from an EMBL/GenBank/DDBJ whole genome shotgun (WGS) entry which is preliminary data.</text>
</comment>
<dbReference type="CDD" id="cd02966">
    <property type="entry name" value="TlpA_like_family"/>
    <property type="match status" value="1"/>
</dbReference>
<reference evidence="2 3" key="1">
    <citation type="submission" date="2023-07" db="EMBL/GenBank/DDBJ databases">
        <authorList>
            <person name="Lian W.-H."/>
        </authorList>
    </citation>
    <scope>NUCLEOTIDE SEQUENCE [LARGE SCALE GENOMIC DNA]</scope>
    <source>
        <strain evidence="2 3">SYSU DXS3180</strain>
    </source>
</reference>
<evidence type="ECO:0000313" key="3">
    <source>
        <dbReference type="Proteomes" id="UP001560573"/>
    </source>
</evidence>
<dbReference type="PANTHER" id="PTHR42852">
    <property type="entry name" value="THIOL:DISULFIDE INTERCHANGE PROTEIN DSBE"/>
    <property type="match status" value="1"/>
</dbReference>
<organism evidence="2 3">
    <name type="scientific">Danxiaibacter flavus</name>
    <dbReference type="NCBI Taxonomy" id="3049108"/>
    <lineage>
        <taxon>Bacteria</taxon>
        <taxon>Pseudomonadati</taxon>
        <taxon>Bacteroidota</taxon>
        <taxon>Chitinophagia</taxon>
        <taxon>Chitinophagales</taxon>
        <taxon>Chitinophagaceae</taxon>
        <taxon>Danxiaibacter</taxon>
    </lineage>
</organism>
<gene>
    <name evidence="2" type="ORF">QTN47_07935</name>
</gene>
<dbReference type="EMBL" id="JAULBC010000002">
    <property type="protein sequence ID" value="MEX6687414.1"/>
    <property type="molecule type" value="Genomic_DNA"/>
</dbReference>
<sequence length="230" mass="25999">MACALVSNSQQPEKITLYKNVSTNVLSNRAFIDSLFNSGYAVSIISKYQQHDTTIVNYNFQKAPIDSSGHIRPPYTASFDKLVNKKLPDFIFKDLDGNNISSANLSGYIVHINFWSTTCGPCKAEFDDLNKLKAQYAEKKVKFIAFAPENKKEIMKVFKRKRLNYIIIPNSGSYFEQLGIDTYPVNFFVNNEGVITKVTTGASFEKNATTGKFELAVFKKDDEIIQQLLK</sequence>
<dbReference type="PROSITE" id="PS51352">
    <property type="entry name" value="THIOREDOXIN_2"/>
    <property type="match status" value="1"/>
</dbReference>
<name>A0ABV3ZC13_9BACT</name>
<dbReference type="RefSeq" id="WP_369328819.1">
    <property type="nucleotide sequence ID" value="NZ_JAULBC010000002.1"/>
</dbReference>
<dbReference type="InterPro" id="IPR036249">
    <property type="entry name" value="Thioredoxin-like_sf"/>
</dbReference>
<dbReference type="SUPFAM" id="SSF52833">
    <property type="entry name" value="Thioredoxin-like"/>
    <property type="match status" value="1"/>
</dbReference>
<dbReference type="InterPro" id="IPR013766">
    <property type="entry name" value="Thioredoxin_domain"/>
</dbReference>
<evidence type="ECO:0000313" key="2">
    <source>
        <dbReference type="EMBL" id="MEX6687414.1"/>
    </source>
</evidence>
<accession>A0ABV3ZC13</accession>
<keyword evidence="3" id="KW-1185">Reference proteome</keyword>
<dbReference type="InterPro" id="IPR013740">
    <property type="entry name" value="Redoxin"/>
</dbReference>
<dbReference type="InterPro" id="IPR050553">
    <property type="entry name" value="Thioredoxin_ResA/DsbE_sf"/>
</dbReference>
<protein>
    <submittedName>
        <fullName evidence="2">TlpA disulfide reductase family protein</fullName>
    </submittedName>
</protein>
<evidence type="ECO:0000259" key="1">
    <source>
        <dbReference type="PROSITE" id="PS51352"/>
    </source>
</evidence>
<dbReference type="Gene3D" id="3.40.30.10">
    <property type="entry name" value="Glutaredoxin"/>
    <property type="match status" value="1"/>
</dbReference>
<dbReference type="Proteomes" id="UP001560573">
    <property type="component" value="Unassembled WGS sequence"/>
</dbReference>
<feature type="domain" description="Thioredoxin" evidence="1">
    <location>
        <begin position="81"/>
        <end position="230"/>
    </location>
</feature>
<dbReference type="Pfam" id="PF08534">
    <property type="entry name" value="Redoxin"/>
    <property type="match status" value="1"/>
</dbReference>
<dbReference type="PANTHER" id="PTHR42852:SF17">
    <property type="entry name" value="THIOREDOXIN-LIKE PROTEIN HI_1115"/>
    <property type="match status" value="1"/>
</dbReference>
<proteinExistence type="predicted"/>